<dbReference type="GO" id="GO:0016616">
    <property type="term" value="F:oxidoreductase activity, acting on the CH-OH group of donors, NAD or NADP as acceptor"/>
    <property type="evidence" value="ECO:0007669"/>
    <property type="project" value="TreeGrafter"/>
</dbReference>
<dbReference type="CDD" id="cd05325">
    <property type="entry name" value="carb_red_sniffer_like_SDR_c"/>
    <property type="match status" value="1"/>
</dbReference>
<gene>
    <name evidence="2" type="ORF">NSCAC_1137</name>
</gene>
<evidence type="ECO:0000256" key="1">
    <source>
        <dbReference type="RuleBase" id="RU000363"/>
    </source>
</evidence>
<dbReference type="PANTHER" id="PTHR45458:SF1">
    <property type="entry name" value="SHORT CHAIN DEHYDROGENASE"/>
    <property type="match status" value="1"/>
</dbReference>
<dbReference type="PANTHER" id="PTHR45458">
    <property type="entry name" value="SHORT-CHAIN DEHYDROGENASE/REDUCTASE SDR"/>
    <property type="match status" value="1"/>
</dbReference>
<organism evidence="2 3">
    <name type="scientific">Candidatus Nitrosacidococcus tergens</name>
    <dbReference type="NCBI Taxonomy" id="553981"/>
    <lineage>
        <taxon>Bacteria</taxon>
        <taxon>Pseudomonadati</taxon>
        <taxon>Pseudomonadota</taxon>
        <taxon>Gammaproteobacteria</taxon>
        <taxon>Chromatiales</taxon>
        <taxon>Chromatiaceae</taxon>
        <taxon>Candidatus Nitrosacidococcus</taxon>
    </lineage>
</organism>
<comment type="similarity">
    <text evidence="1">Belongs to the short-chain dehydrogenases/reductases (SDR) family.</text>
</comment>
<dbReference type="InterPro" id="IPR052184">
    <property type="entry name" value="SDR_enzymes"/>
</dbReference>
<dbReference type="PRINTS" id="PR00081">
    <property type="entry name" value="GDHRDH"/>
</dbReference>
<dbReference type="PRINTS" id="PR00080">
    <property type="entry name" value="SDRFAMILY"/>
</dbReference>
<dbReference type="SUPFAM" id="SSF51735">
    <property type="entry name" value="NAD(P)-binding Rossmann-fold domains"/>
    <property type="match status" value="1"/>
</dbReference>
<name>A0A7G1QA28_9GAMM</name>
<dbReference type="InterPro" id="IPR036291">
    <property type="entry name" value="NAD(P)-bd_dom_sf"/>
</dbReference>
<keyword evidence="3" id="KW-1185">Reference proteome</keyword>
<dbReference type="Proteomes" id="UP000516072">
    <property type="component" value="Chromosome"/>
</dbReference>
<proteinExistence type="inferred from homology"/>
<evidence type="ECO:0000313" key="3">
    <source>
        <dbReference type="Proteomes" id="UP000516072"/>
    </source>
</evidence>
<reference evidence="2 3" key="1">
    <citation type="submission" date="2020-03" db="EMBL/GenBank/DDBJ databases">
        <authorList>
            <person name="Picone N."/>
        </authorList>
    </citation>
    <scope>NUCLEOTIDE SEQUENCE [LARGE SCALE GENOMIC DNA]</scope>
    <source>
        <strain evidence="2">NSCAC1</strain>
    </source>
</reference>
<dbReference type="RefSeq" id="WP_197743856.1">
    <property type="nucleotide sequence ID" value="NZ_LR778175.1"/>
</dbReference>
<evidence type="ECO:0000313" key="2">
    <source>
        <dbReference type="EMBL" id="CAB1276368.1"/>
    </source>
</evidence>
<sequence>MSTLLITGANRGIGLEFVTQYIQAGWRVLACCRNPDKAEALNQIESKHSDLLSIYQLDISYFTEIEELAADLFDEEIDVLINNAGVYPESNLSSQDITDDNWILGFKINTMAPLKLAQLFAPQIAQSQQKKIINITSKMGSITDNTSGGSYFYRSSKAALNMITKSLAIDLASQKIATAVLHPGWVQTEMGGANALITAQKSVAGIRQVINRLTLENSGKFYNYTGEEIPW</sequence>
<dbReference type="EMBL" id="LR778175">
    <property type="protein sequence ID" value="CAB1276368.1"/>
    <property type="molecule type" value="Genomic_DNA"/>
</dbReference>
<dbReference type="KEGG" id="ntg:NSCAC_1137"/>
<dbReference type="Gene3D" id="3.40.50.720">
    <property type="entry name" value="NAD(P)-binding Rossmann-like Domain"/>
    <property type="match status" value="1"/>
</dbReference>
<protein>
    <submittedName>
        <fullName evidence="2">Short-chain dehydrogenase/reductase SDR</fullName>
    </submittedName>
</protein>
<dbReference type="InterPro" id="IPR002347">
    <property type="entry name" value="SDR_fam"/>
</dbReference>
<accession>A0A7G1QA28</accession>
<dbReference type="Pfam" id="PF00106">
    <property type="entry name" value="adh_short"/>
    <property type="match status" value="1"/>
</dbReference>
<dbReference type="AlphaFoldDB" id="A0A7G1QA28"/>